<sequence>MNITSLSIACGGLLALATTDACAYQCTRVTASTVLTPPPVTVQRDLPVGALIGSDVVSGVVQSYNCTNTAPALTYQESGVKGYGTYVTTINGRRVYSTNIAGIGYAVGATLTNNCSNTIYVGGGNTMDGNANNARMCSVNGIFKYQPLEAQARIQFYKTAQTTGTGTVSARQVSAFILRNNQQSWSLPESTISIAAFNVTTVACTVGNTALSVPMGTVEKRVFSGPGTWPGDTNTRSFTIPLNCNAGTRVSLQIDGSAQNATQGVLNLAGGAGSATGVGIQLLYNNAPLPLSTVISTGTAASEGTYSIPLQARYYQTSSDITPGVANASATFTLVYQ</sequence>
<feature type="chain" id="PRO_5008692521" evidence="5">
    <location>
        <begin position="24"/>
        <end position="337"/>
    </location>
</feature>
<dbReference type="InterPro" id="IPR000259">
    <property type="entry name" value="Adhesion_dom_fimbrial"/>
</dbReference>
<keyword evidence="4" id="KW-0281">Fimbrium</keyword>
<dbReference type="EMBL" id="FMBC01000078">
    <property type="protein sequence ID" value="SCC68729.1"/>
    <property type="molecule type" value="Genomic_DNA"/>
</dbReference>
<evidence type="ECO:0000256" key="2">
    <source>
        <dbReference type="ARBA" id="ARBA00006671"/>
    </source>
</evidence>
<evidence type="ECO:0000256" key="1">
    <source>
        <dbReference type="ARBA" id="ARBA00004561"/>
    </source>
</evidence>
<dbReference type="Proteomes" id="UP000198515">
    <property type="component" value="Unassembled WGS sequence"/>
</dbReference>
<dbReference type="PANTHER" id="PTHR33420:SF3">
    <property type="entry name" value="FIMBRIAL SUBUNIT ELFA"/>
    <property type="match status" value="1"/>
</dbReference>
<dbReference type="InterPro" id="IPR008966">
    <property type="entry name" value="Adhesion_dom_sf"/>
</dbReference>
<organism evidence="7 8">
    <name type="scientific">Kosakonia oryziphila</name>
    <dbReference type="NCBI Taxonomy" id="1005667"/>
    <lineage>
        <taxon>Bacteria</taxon>
        <taxon>Pseudomonadati</taxon>
        <taxon>Pseudomonadota</taxon>
        <taxon>Gammaproteobacteria</taxon>
        <taxon>Enterobacterales</taxon>
        <taxon>Enterobacteriaceae</taxon>
        <taxon>Kosakonia</taxon>
    </lineage>
</organism>
<evidence type="ECO:0000256" key="3">
    <source>
        <dbReference type="ARBA" id="ARBA00022729"/>
    </source>
</evidence>
<dbReference type="AlphaFoldDB" id="A0A1C4GKK0"/>
<feature type="domain" description="Fimbrial-type adhesion" evidence="6">
    <location>
        <begin position="199"/>
        <end position="337"/>
    </location>
</feature>
<evidence type="ECO:0000259" key="6">
    <source>
        <dbReference type="Pfam" id="PF00419"/>
    </source>
</evidence>
<gene>
    <name evidence="7" type="ORF">GA0061070_10787</name>
</gene>
<dbReference type="Pfam" id="PF00419">
    <property type="entry name" value="Fimbrial"/>
    <property type="match status" value="1"/>
</dbReference>
<dbReference type="Gene3D" id="2.60.40.3310">
    <property type="match status" value="1"/>
</dbReference>
<keyword evidence="8" id="KW-1185">Reference proteome</keyword>
<dbReference type="InterPro" id="IPR036937">
    <property type="entry name" value="Adhesion_dom_fimbrial_sf"/>
</dbReference>
<evidence type="ECO:0000256" key="5">
    <source>
        <dbReference type="SAM" id="SignalP"/>
    </source>
</evidence>
<evidence type="ECO:0000256" key="4">
    <source>
        <dbReference type="ARBA" id="ARBA00023263"/>
    </source>
</evidence>
<dbReference type="GO" id="GO:0043709">
    <property type="term" value="P:cell adhesion involved in single-species biofilm formation"/>
    <property type="evidence" value="ECO:0007669"/>
    <property type="project" value="TreeGrafter"/>
</dbReference>
<dbReference type="OrthoDB" id="8970968at2"/>
<keyword evidence="3 5" id="KW-0732">Signal</keyword>
<comment type="subcellular location">
    <subcellularLocation>
        <location evidence="1">Fimbrium</location>
    </subcellularLocation>
</comment>
<feature type="signal peptide" evidence="5">
    <location>
        <begin position="1"/>
        <end position="23"/>
    </location>
</feature>
<proteinExistence type="inferred from homology"/>
<accession>A0A1C4GKK0</accession>
<dbReference type="PANTHER" id="PTHR33420">
    <property type="entry name" value="FIMBRIAL SUBUNIT ELFA-RELATED"/>
    <property type="match status" value="1"/>
</dbReference>
<dbReference type="GO" id="GO:0009289">
    <property type="term" value="C:pilus"/>
    <property type="evidence" value="ECO:0007669"/>
    <property type="project" value="UniProtKB-SubCell"/>
</dbReference>
<evidence type="ECO:0000313" key="7">
    <source>
        <dbReference type="EMBL" id="SCC68729.1"/>
    </source>
</evidence>
<comment type="similarity">
    <text evidence="2">Belongs to the fimbrial protein family.</text>
</comment>
<name>A0A1C4GKK0_9ENTR</name>
<dbReference type="Gene3D" id="2.60.40.1090">
    <property type="entry name" value="Fimbrial-type adhesion domain"/>
    <property type="match status" value="1"/>
</dbReference>
<dbReference type="RefSeq" id="WP_139109827.1">
    <property type="nucleotide sequence ID" value="NZ_FMBC01000078.1"/>
</dbReference>
<dbReference type="SUPFAM" id="SSF49401">
    <property type="entry name" value="Bacterial adhesins"/>
    <property type="match status" value="1"/>
</dbReference>
<evidence type="ECO:0000313" key="8">
    <source>
        <dbReference type="Proteomes" id="UP000198515"/>
    </source>
</evidence>
<protein>
    <submittedName>
        <fullName evidence="7">Pilin (Type 1 fimbria component protein)</fullName>
    </submittedName>
</protein>
<reference evidence="8" key="1">
    <citation type="submission" date="2016-08" db="EMBL/GenBank/DDBJ databases">
        <authorList>
            <person name="Varghese N."/>
            <person name="Submissions Spin"/>
        </authorList>
    </citation>
    <scope>NUCLEOTIDE SEQUENCE [LARGE SCALE GENOMIC DNA]</scope>
    <source>
        <strain evidence="8">REICA_142</strain>
    </source>
</reference>
<dbReference type="InterPro" id="IPR050263">
    <property type="entry name" value="Bact_Fimbrial_Adh_Pro"/>
</dbReference>